<protein>
    <submittedName>
        <fullName evidence="6">TetR family transcriptional regulator</fullName>
    </submittedName>
</protein>
<dbReference type="InterPro" id="IPR009057">
    <property type="entry name" value="Homeodomain-like_sf"/>
</dbReference>
<dbReference type="Pfam" id="PF00440">
    <property type="entry name" value="TetR_N"/>
    <property type="match status" value="1"/>
</dbReference>
<evidence type="ECO:0000259" key="5">
    <source>
        <dbReference type="PROSITE" id="PS50977"/>
    </source>
</evidence>
<proteinExistence type="predicted"/>
<dbReference type="EMBL" id="CP045702">
    <property type="protein sequence ID" value="QNE75758.1"/>
    <property type="molecule type" value="Genomic_DNA"/>
</dbReference>
<dbReference type="PANTHER" id="PTHR47506:SF1">
    <property type="entry name" value="HTH-TYPE TRANSCRIPTIONAL REGULATOR YJDC"/>
    <property type="match status" value="1"/>
</dbReference>
<evidence type="ECO:0000313" key="6">
    <source>
        <dbReference type="EMBL" id="QNE75758.1"/>
    </source>
</evidence>
<feature type="domain" description="HTH tetR-type" evidence="5">
    <location>
        <begin position="18"/>
        <end position="78"/>
    </location>
</feature>
<keyword evidence="1" id="KW-0805">Transcription regulation</keyword>
<keyword evidence="2 4" id="KW-0238">DNA-binding</keyword>
<evidence type="ECO:0000256" key="2">
    <source>
        <dbReference type="ARBA" id="ARBA00023125"/>
    </source>
</evidence>
<sequence>MDTEVAWRTGASGDRLRAAVREQLLEAGLELFGVYGFADTSVDALCEQAGVPEEVFRQEYDSLEGLLIALHNRVSTNGMRAAENVQLAEDIDECTPQARVRRLFDAYVAAVTRDPREARVAFVEVLGVSRAVDEHCRRWRETWVEFYAAATERAVGRGEAVNTDHRADVIVMVNTILELMAHHSRRPRRARPEDVSGELTYLALTLLTAE</sequence>
<dbReference type="AlphaFoldDB" id="A0A7G7BK93"/>
<dbReference type="Gene3D" id="1.10.357.10">
    <property type="entry name" value="Tetracycline Repressor, domain 2"/>
    <property type="match status" value="1"/>
</dbReference>
<dbReference type="InterPro" id="IPR036271">
    <property type="entry name" value="Tet_transcr_reg_TetR-rel_C_sf"/>
</dbReference>
<keyword evidence="7" id="KW-1185">Reference proteome</keyword>
<dbReference type="SUPFAM" id="SSF46689">
    <property type="entry name" value="Homeodomain-like"/>
    <property type="match status" value="1"/>
</dbReference>
<feature type="DNA-binding region" description="H-T-H motif" evidence="4">
    <location>
        <begin position="41"/>
        <end position="60"/>
    </location>
</feature>
<dbReference type="KEGG" id="sfiy:F0344_14980"/>
<gene>
    <name evidence="6" type="ORF">F0344_14980</name>
</gene>
<keyword evidence="3" id="KW-0804">Transcription</keyword>
<evidence type="ECO:0000256" key="3">
    <source>
        <dbReference type="ARBA" id="ARBA00023163"/>
    </source>
</evidence>
<evidence type="ECO:0000256" key="1">
    <source>
        <dbReference type="ARBA" id="ARBA00023015"/>
    </source>
</evidence>
<dbReference type="Proteomes" id="UP000515307">
    <property type="component" value="Chromosome"/>
</dbReference>
<evidence type="ECO:0000256" key="4">
    <source>
        <dbReference type="PROSITE-ProRule" id="PRU00335"/>
    </source>
</evidence>
<reference evidence="7" key="1">
    <citation type="submission" date="2019-10" db="EMBL/GenBank/DDBJ databases">
        <title>Antimicrobial potential of Antarctic Bacteria.</title>
        <authorList>
            <person name="Benaud N."/>
            <person name="Edwards R.J."/>
            <person name="Ferrari B.C."/>
        </authorList>
    </citation>
    <scope>NUCLEOTIDE SEQUENCE [LARGE SCALE GENOMIC DNA]</scope>
    <source>
        <strain evidence="7">NBSH44</strain>
    </source>
</reference>
<organism evidence="6 7">
    <name type="scientific">Streptomyces finlayi</name>
    <dbReference type="NCBI Taxonomy" id="67296"/>
    <lineage>
        <taxon>Bacteria</taxon>
        <taxon>Bacillati</taxon>
        <taxon>Actinomycetota</taxon>
        <taxon>Actinomycetes</taxon>
        <taxon>Kitasatosporales</taxon>
        <taxon>Streptomycetaceae</taxon>
        <taxon>Streptomyces</taxon>
    </lineage>
</organism>
<dbReference type="GO" id="GO:0003677">
    <property type="term" value="F:DNA binding"/>
    <property type="evidence" value="ECO:0007669"/>
    <property type="project" value="UniProtKB-UniRule"/>
</dbReference>
<dbReference type="PROSITE" id="PS50977">
    <property type="entry name" value="HTH_TETR_2"/>
    <property type="match status" value="1"/>
</dbReference>
<evidence type="ECO:0000313" key="7">
    <source>
        <dbReference type="Proteomes" id="UP000515307"/>
    </source>
</evidence>
<dbReference type="InterPro" id="IPR001647">
    <property type="entry name" value="HTH_TetR"/>
</dbReference>
<accession>A0A7G7BK93</accession>
<dbReference type="PANTHER" id="PTHR47506">
    <property type="entry name" value="TRANSCRIPTIONAL REGULATORY PROTEIN"/>
    <property type="match status" value="1"/>
</dbReference>
<dbReference type="SUPFAM" id="SSF48498">
    <property type="entry name" value="Tetracyclin repressor-like, C-terminal domain"/>
    <property type="match status" value="1"/>
</dbReference>
<dbReference type="RefSeq" id="WP_185299260.1">
    <property type="nucleotide sequence ID" value="NZ_CP045702.1"/>
</dbReference>
<name>A0A7G7BK93_9ACTN</name>